<dbReference type="EMBL" id="CP016616">
    <property type="protein sequence ID" value="ANY80335.1"/>
    <property type="molecule type" value="Genomic_DNA"/>
</dbReference>
<dbReference type="AlphaFoldDB" id="A0A1B2EK27"/>
<feature type="compositionally biased region" description="Polar residues" evidence="1">
    <location>
        <begin position="54"/>
        <end position="64"/>
    </location>
</feature>
<dbReference type="RefSeq" id="WP_099511339.1">
    <property type="nucleotide sequence ID" value="NZ_CP016616.1"/>
</dbReference>
<sequence length="76" mass="8511">MTPDQVELVAQAFYAVEYPGSWNSASEPLRAYFRNLARMAIRLLGQQMAQCRSSATPAPMISSQADRREKAVPEIH</sequence>
<protein>
    <submittedName>
        <fullName evidence="2">Uncharacterized protein</fullName>
    </submittedName>
</protein>
<dbReference type="OrthoDB" id="8021382at2"/>
<proteinExistence type="predicted"/>
<organism evidence="2">
    <name type="scientific">Microvirga ossetica</name>
    <dbReference type="NCBI Taxonomy" id="1882682"/>
    <lineage>
        <taxon>Bacteria</taxon>
        <taxon>Pseudomonadati</taxon>
        <taxon>Pseudomonadota</taxon>
        <taxon>Alphaproteobacteria</taxon>
        <taxon>Hyphomicrobiales</taxon>
        <taxon>Methylobacteriaceae</taxon>
        <taxon>Microvirga</taxon>
    </lineage>
</organism>
<reference evidence="2" key="1">
    <citation type="submission" date="2016-07" db="EMBL/GenBank/DDBJ databases">
        <title>Microvirga ossetica sp. nov. a new species of rhizobia isolated from root nodules of the legume species Vicia alpestris Steven originated from North Ossetia region in the Caucasus.</title>
        <authorList>
            <person name="Safronova V.I."/>
            <person name="Kuznetsova I.G."/>
            <person name="Sazanova A.L."/>
            <person name="Belimov A."/>
            <person name="Andronov E."/>
            <person name="Osledkin Y.S."/>
            <person name="Onishchuk O.P."/>
            <person name="Kurchak O.N."/>
            <person name="Shaposhnikov A.I."/>
            <person name="Willems A."/>
            <person name="Tikhonovich I.A."/>
        </authorList>
    </citation>
    <scope>NUCLEOTIDE SEQUENCE [LARGE SCALE GENOMIC DNA]</scope>
    <source>
        <strain evidence="2">V5/3M</strain>
    </source>
</reference>
<feature type="region of interest" description="Disordered" evidence="1">
    <location>
        <begin position="54"/>
        <end position="76"/>
    </location>
</feature>
<gene>
    <name evidence="2" type="ORF">BB934_20600</name>
</gene>
<accession>A0A1B2EK27</accession>
<feature type="compositionally biased region" description="Basic and acidic residues" evidence="1">
    <location>
        <begin position="65"/>
        <end position="76"/>
    </location>
</feature>
<evidence type="ECO:0000256" key="1">
    <source>
        <dbReference type="SAM" id="MobiDB-lite"/>
    </source>
</evidence>
<name>A0A1B2EK27_9HYPH</name>
<dbReference type="KEGG" id="moc:BB934_20600"/>
<evidence type="ECO:0000313" key="2">
    <source>
        <dbReference type="EMBL" id="ANY80335.1"/>
    </source>
</evidence>